<evidence type="ECO:0000313" key="4">
    <source>
        <dbReference type="Proteomes" id="UP000013996"/>
    </source>
</evidence>
<feature type="domain" description="Alginate export" evidence="2">
    <location>
        <begin position="269"/>
        <end position="571"/>
    </location>
</feature>
<reference evidence="3 4" key="1">
    <citation type="submission" date="2013-04" db="EMBL/GenBank/DDBJ databases">
        <authorList>
            <person name="Harkins D.M."/>
            <person name="Durkin A.S."/>
            <person name="Brinkac L.M."/>
            <person name="Haft D.H."/>
            <person name="Selengut J.D."/>
            <person name="Sanka R."/>
            <person name="DePew J."/>
            <person name="Purushe J."/>
            <person name="Hartskeerl R.A."/>
            <person name="Ahmed A."/>
            <person name="van der Linden H."/>
            <person name="Goris M.G.A."/>
            <person name="Vinetz J.M."/>
            <person name="Sutton G.G."/>
            <person name="Nierman W.C."/>
            <person name="Fouts D.E."/>
        </authorList>
    </citation>
    <scope>NUCLEOTIDE SEQUENCE [LARGE SCALE GENOMIC DNA]</scope>
    <source>
        <strain evidence="3 4">Sao Paulo</strain>
    </source>
</reference>
<dbReference type="Pfam" id="PF13372">
    <property type="entry name" value="Alginate_exp"/>
    <property type="match status" value="2"/>
</dbReference>
<evidence type="ECO:0000313" key="3">
    <source>
        <dbReference type="EMBL" id="EOQ86892.1"/>
    </source>
</evidence>
<accession>A0A5E8H7T7</accession>
<protein>
    <submittedName>
        <fullName evidence="3">PF13372 domain protein</fullName>
    </submittedName>
</protein>
<evidence type="ECO:0000256" key="1">
    <source>
        <dbReference type="SAM" id="MobiDB-lite"/>
    </source>
</evidence>
<comment type="caution">
    <text evidence="3">The sequence shown here is derived from an EMBL/GenBank/DDBJ whole genome shotgun (WGS) entry which is preliminary data.</text>
</comment>
<dbReference type="EMBL" id="AOGX02000047">
    <property type="protein sequence ID" value="EOQ86892.1"/>
    <property type="molecule type" value="Genomic_DNA"/>
</dbReference>
<organism evidence="3 4">
    <name type="scientific">Leptospira yanagawae serovar Saopaulo str. Sao Paulo = ATCC 700523</name>
    <dbReference type="NCBI Taxonomy" id="1249483"/>
    <lineage>
        <taxon>Bacteria</taxon>
        <taxon>Pseudomonadati</taxon>
        <taxon>Spirochaetota</taxon>
        <taxon>Spirochaetia</taxon>
        <taxon>Leptospirales</taxon>
        <taxon>Leptospiraceae</taxon>
        <taxon>Leptospira</taxon>
    </lineage>
</organism>
<evidence type="ECO:0000259" key="2">
    <source>
        <dbReference type="Pfam" id="PF13372"/>
    </source>
</evidence>
<dbReference type="InterPro" id="IPR025388">
    <property type="entry name" value="Alginate_export_dom"/>
</dbReference>
<feature type="domain" description="Alginate export" evidence="2">
    <location>
        <begin position="76"/>
        <end position="214"/>
    </location>
</feature>
<dbReference type="Proteomes" id="UP000013996">
    <property type="component" value="Unassembled WGS sequence"/>
</dbReference>
<feature type="compositionally biased region" description="Low complexity" evidence="1">
    <location>
        <begin position="36"/>
        <end position="58"/>
    </location>
</feature>
<gene>
    <name evidence="3" type="ORF">LEP1GSC202_0083</name>
</gene>
<proteinExistence type="predicted"/>
<feature type="region of interest" description="Disordered" evidence="1">
    <location>
        <begin position="36"/>
        <end position="76"/>
    </location>
</feature>
<dbReference type="AlphaFoldDB" id="A0A5E8H7T7"/>
<name>A0A5E8H7T7_9LEPT</name>
<sequence>MVFQKLKMQRSMIFYLFLLVLSFETVLIAQPTVQEPQSPNLTSNPNQPPQNTSPSVQTATEPKQTPPPPTWSDGFSAGALVRVRPEMKYNFDFNRNTNDNVDFTGQKIQFWIQKEFTKDVIAKVTFQDSRLWGAEKGSLTGLSTANDGTRQSTDVREAYVEVKNNFNFPFHFQVGRQILRYGDERLVGSLDWTNVGRSFDGLRLKWEDKYFSSHIFVTSVSERHSDITGNTTNFGVKNQYNTYLDCPYNGTKVCTAKIDAQRQELGDSYFTGFYNTLKPSDYLHIDLYYLGLQKEYLRANQSLVLTTGEVGNPNTRAGRWDVLHTYGMRLTNKTQANKKALQAIDYSFEYAVQTGTTGRNVTPKWDSFQTNVNMVDPLTNTTYQQNLYREKERYKTYAFGADIGYTIAKFRVGAAYDVGSGDPNRADGSIASFQNLFHTNHLFYGMADQISWVNMKSRSVNLSYATESYGSFRIDYFAIEKHKLQDSWYDIAGVAKSGASTESFSNNQYDTSQVLTEKGAGDNRPVSYLGRSLFREVDVKYNIPYKNILLEAGYSMIFAGDAIQNKVNDRTVNANVYTNQFGKNAQFAYLMMTAQF</sequence>
<dbReference type="STRING" id="1249483.LEP1GSC202_0083"/>